<comment type="caution">
    <text evidence="1">The sequence shown here is derived from an EMBL/GenBank/DDBJ whole genome shotgun (WGS) entry which is preliminary data.</text>
</comment>
<dbReference type="STRING" id="1123756.MGEO_07680"/>
<reference evidence="1 2" key="1">
    <citation type="submission" date="2014-03" db="EMBL/GenBank/DDBJ databases">
        <title>The draft genome sequence of Marivita geojedonensis KCTC 23882.</title>
        <authorList>
            <person name="Lai Q."/>
            <person name="Shao Z."/>
        </authorList>
    </citation>
    <scope>NUCLEOTIDE SEQUENCE [LARGE SCALE GENOMIC DNA]</scope>
    <source>
        <strain evidence="1 2">DPG-138</strain>
    </source>
</reference>
<gene>
    <name evidence="1" type="ORF">MGEO_07680</name>
</gene>
<dbReference type="Proteomes" id="UP000193926">
    <property type="component" value="Unassembled WGS sequence"/>
</dbReference>
<evidence type="ECO:0000313" key="2">
    <source>
        <dbReference type="Proteomes" id="UP000193926"/>
    </source>
</evidence>
<keyword evidence="2" id="KW-1185">Reference proteome</keyword>
<dbReference type="EMBL" id="JFKC01000005">
    <property type="protein sequence ID" value="OSQ51350.1"/>
    <property type="molecule type" value="Genomic_DNA"/>
</dbReference>
<accession>A0A1X4NM55</accession>
<name>A0A1X4NM55_9RHOB</name>
<protein>
    <submittedName>
        <fullName evidence="1">Uncharacterized protein</fullName>
    </submittedName>
</protein>
<dbReference type="AlphaFoldDB" id="A0A1X4NM55"/>
<evidence type="ECO:0000313" key="1">
    <source>
        <dbReference type="EMBL" id="OSQ51350.1"/>
    </source>
</evidence>
<proteinExistence type="predicted"/>
<organism evidence="1 2">
    <name type="scientific">Marivita geojedonensis</name>
    <dbReference type="NCBI Taxonomy" id="1123756"/>
    <lineage>
        <taxon>Bacteria</taxon>
        <taxon>Pseudomonadati</taxon>
        <taxon>Pseudomonadota</taxon>
        <taxon>Alphaproteobacteria</taxon>
        <taxon>Rhodobacterales</taxon>
        <taxon>Roseobacteraceae</taxon>
        <taxon>Marivita</taxon>
    </lineage>
</organism>
<sequence length="159" mass="18001">MANLRKEEEEDKMFFKKTTANMACLAACVSIASMAHADTWWEVGDQTLYFEDAKDGMGVFVYLTPANVANPNFKLFLDEMEEVYYGRQDFGPATYTGYMANYAAEQDCGPTRYDAYGEPYSNWSTARMTFGADWRYFTLTLDDCGKGQYVETLDGTPGK</sequence>